<reference evidence="1" key="1">
    <citation type="journal article" date="2014" name="Nat. Commun.">
        <title>Multiple recent horizontal transfers of a large genomic region in cheese making fungi.</title>
        <authorList>
            <person name="Cheeseman K."/>
            <person name="Ropars J."/>
            <person name="Renault P."/>
            <person name="Dupont J."/>
            <person name="Gouzy J."/>
            <person name="Branca A."/>
            <person name="Abraham A.L."/>
            <person name="Ceppi M."/>
            <person name="Conseiller E."/>
            <person name="Debuchy R."/>
            <person name="Malagnac F."/>
            <person name="Goarin A."/>
            <person name="Silar P."/>
            <person name="Lacoste S."/>
            <person name="Sallet E."/>
            <person name="Bensimon A."/>
            <person name="Giraud T."/>
            <person name="Brygoo Y."/>
        </authorList>
    </citation>
    <scope>NUCLEOTIDE SEQUENCE [LARGE SCALE GENOMIC DNA]</scope>
    <source>
        <strain evidence="1">FM164</strain>
    </source>
</reference>
<organism evidence="1 2">
    <name type="scientific">Penicillium roqueforti (strain FM164)</name>
    <dbReference type="NCBI Taxonomy" id="1365484"/>
    <lineage>
        <taxon>Eukaryota</taxon>
        <taxon>Fungi</taxon>
        <taxon>Dikarya</taxon>
        <taxon>Ascomycota</taxon>
        <taxon>Pezizomycotina</taxon>
        <taxon>Eurotiomycetes</taxon>
        <taxon>Eurotiomycetidae</taxon>
        <taxon>Eurotiales</taxon>
        <taxon>Aspergillaceae</taxon>
        <taxon>Penicillium</taxon>
    </lineage>
</organism>
<accession>W6QIQ7</accession>
<dbReference type="EMBL" id="HG792017">
    <property type="protein sequence ID" value="CDM34094.1"/>
    <property type="molecule type" value="Genomic_DNA"/>
</dbReference>
<dbReference type="Proteomes" id="UP000030686">
    <property type="component" value="Unassembled WGS sequence"/>
</dbReference>
<evidence type="ECO:0000313" key="1">
    <source>
        <dbReference type="EMBL" id="CDM34094.1"/>
    </source>
</evidence>
<evidence type="ECO:0000313" key="2">
    <source>
        <dbReference type="Proteomes" id="UP000030686"/>
    </source>
</evidence>
<protein>
    <submittedName>
        <fullName evidence="1">Genomic scaffold, ProqFM164S03</fullName>
    </submittedName>
</protein>
<proteinExistence type="predicted"/>
<dbReference type="AlphaFoldDB" id="W6QIQ7"/>
<name>W6QIQ7_PENRF</name>
<sequence length="73" mass="8038">MAFGSLENIILIRPIIHTGQYASHPVMKRAKALVDIHGPLERSGLPLIRARIGILPLMPESMTIRLQLLSSAI</sequence>
<keyword evidence="2" id="KW-1185">Reference proteome</keyword>
<gene>
    <name evidence="1" type="ORF">PROQFM164_S03g000818</name>
</gene>